<feature type="region of interest" description="Disordered" evidence="1">
    <location>
        <begin position="27"/>
        <end position="55"/>
    </location>
</feature>
<protein>
    <submittedName>
        <fullName evidence="2">Uncharacterized protein</fullName>
    </submittedName>
</protein>
<dbReference type="KEGG" id="gtr:GLOTRDRAFT_134558"/>
<keyword evidence="3" id="KW-1185">Reference proteome</keyword>
<dbReference type="Proteomes" id="UP000030669">
    <property type="component" value="Unassembled WGS sequence"/>
</dbReference>
<feature type="compositionally biased region" description="Basic and acidic residues" evidence="1">
    <location>
        <begin position="43"/>
        <end position="55"/>
    </location>
</feature>
<evidence type="ECO:0000313" key="3">
    <source>
        <dbReference type="Proteomes" id="UP000030669"/>
    </source>
</evidence>
<dbReference type="RefSeq" id="XP_007871712.1">
    <property type="nucleotide sequence ID" value="XM_007873521.1"/>
</dbReference>
<dbReference type="HOGENOM" id="CLU_3032546_0_0_1"/>
<evidence type="ECO:0000313" key="2">
    <source>
        <dbReference type="EMBL" id="EPQ49832.1"/>
    </source>
</evidence>
<organism evidence="2 3">
    <name type="scientific">Gloeophyllum trabeum (strain ATCC 11539 / FP-39264 / Madison 617)</name>
    <name type="common">Brown rot fungus</name>
    <dbReference type="NCBI Taxonomy" id="670483"/>
    <lineage>
        <taxon>Eukaryota</taxon>
        <taxon>Fungi</taxon>
        <taxon>Dikarya</taxon>
        <taxon>Basidiomycota</taxon>
        <taxon>Agaricomycotina</taxon>
        <taxon>Agaricomycetes</taxon>
        <taxon>Gloeophyllales</taxon>
        <taxon>Gloeophyllaceae</taxon>
        <taxon>Gloeophyllum</taxon>
    </lineage>
</organism>
<sequence>MSELLPLTSPTSPLGIGNGHWVVAPSAAKQAWQRQKELYGPQDKGHPSDTKSESP</sequence>
<dbReference type="AlphaFoldDB" id="S7PR20"/>
<name>S7PR20_GLOTA</name>
<gene>
    <name evidence="2" type="ORF">GLOTRDRAFT_134558</name>
</gene>
<proteinExistence type="predicted"/>
<evidence type="ECO:0000256" key="1">
    <source>
        <dbReference type="SAM" id="MobiDB-lite"/>
    </source>
</evidence>
<accession>S7PR20</accession>
<dbReference type="EMBL" id="KB469578">
    <property type="protein sequence ID" value="EPQ49832.1"/>
    <property type="molecule type" value="Genomic_DNA"/>
</dbReference>
<reference evidence="2 3" key="1">
    <citation type="journal article" date="2012" name="Science">
        <title>The Paleozoic origin of enzymatic lignin decomposition reconstructed from 31 fungal genomes.</title>
        <authorList>
            <person name="Floudas D."/>
            <person name="Binder M."/>
            <person name="Riley R."/>
            <person name="Barry K."/>
            <person name="Blanchette R.A."/>
            <person name="Henrissat B."/>
            <person name="Martinez A.T."/>
            <person name="Otillar R."/>
            <person name="Spatafora J.W."/>
            <person name="Yadav J.S."/>
            <person name="Aerts A."/>
            <person name="Benoit I."/>
            <person name="Boyd A."/>
            <person name="Carlson A."/>
            <person name="Copeland A."/>
            <person name="Coutinho P.M."/>
            <person name="de Vries R.P."/>
            <person name="Ferreira P."/>
            <person name="Findley K."/>
            <person name="Foster B."/>
            <person name="Gaskell J."/>
            <person name="Glotzer D."/>
            <person name="Gorecki P."/>
            <person name="Heitman J."/>
            <person name="Hesse C."/>
            <person name="Hori C."/>
            <person name="Igarashi K."/>
            <person name="Jurgens J.A."/>
            <person name="Kallen N."/>
            <person name="Kersten P."/>
            <person name="Kohler A."/>
            <person name="Kuees U."/>
            <person name="Kumar T.K.A."/>
            <person name="Kuo A."/>
            <person name="LaButti K."/>
            <person name="Larrondo L.F."/>
            <person name="Lindquist E."/>
            <person name="Ling A."/>
            <person name="Lombard V."/>
            <person name="Lucas S."/>
            <person name="Lundell T."/>
            <person name="Martin R."/>
            <person name="McLaughlin D.J."/>
            <person name="Morgenstern I."/>
            <person name="Morin E."/>
            <person name="Murat C."/>
            <person name="Nagy L.G."/>
            <person name="Nolan M."/>
            <person name="Ohm R.A."/>
            <person name="Patyshakuliyeva A."/>
            <person name="Rokas A."/>
            <person name="Ruiz-Duenas F.J."/>
            <person name="Sabat G."/>
            <person name="Salamov A."/>
            <person name="Samejima M."/>
            <person name="Schmutz J."/>
            <person name="Slot J.C."/>
            <person name="St John F."/>
            <person name="Stenlid J."/>
            <person name="Sun H."/>
            <person name="Sun S."/>
            <person name="Syed K."/>
            <person name="Tsang A."/>
            <person name="Wiebenga A."/>
            <person name="Young D."/>
            <person name="Pisabarro A."/>
            <person name="Eastwood D.C."/>
            <person name="Martin F."/>
            <person name="Cullen D."/>
            <person name="Grigoriev I.V."/>
            <person name="Hibbett D.S."/>
        </authorList>
    </citation>
    <scope>NUCLEOTIDE SEQUENCE [LARGE SCALE GENOMIC DNA]</scope>
    <source>
        <strain evidence="2 3">ATCC 11539</strain>
    </source>
</reference>
<dbReference type="GeneID" id="19303083"/>